<dbReference type="InterPro" id="IPR043502">
    <property type="entry name" value="DNA/RNA_pol_sf"/>
</dbReference>
<protein>
    <recommendedName>
        <fullName evidence="1">Reverse transcriptase Ty1/copia-type domain-containing protein</fullName>
    </recommendedName>
</protein>
<proteinExistence type="predicted"/>
<reference evidence="2" key="1">
    <citation type="journal article" date="2007" name="PLoS ONE">
        <title>The first genome sequence of an elite grapevine cultivar (Pinot noir Vitis vinifera L.): coping with a highly heterozygous genome.</title>
        <authorList>
            <person name="Velasco R."/>
            <person name="Zharkikh A."/>
            <person name="Troggio M."/>
            <person name="Cartwright D.A."/>
            <person name="Cestaro A."/>
            <person name="Pruss D."/>
            <person name="Pindo M."/>
            <person name="FitzGerald L.M."/>
            <person name="Vezzulli S."/>
            <person name="Reid J."/>
            <person name="Malacarne G."/>
            <person name="Iliev D."/>
            <person name="Coppola G."/>
            <person name="Wardell B."/>
            <person name="Micheletti D."/>
            <person name="Macalma T."/>
            <person name="Facci M."/>
            <person name="Mitchell J.T."/>
            <person name="Perazzolli M."/>
            <person name="Eldredge G."/>
            <person name="Gatto P."/>
            <person name="Oyzerski R."/>
            <person name="Moretto M."/>
            <person name="Gutin N."/>
            <person name="Stefanini M."/>
            <person name="Chen Y."/>
            <person name="Segala C."/>
            <person name="Davenport C."/>
            <person name="Dematte L."/>
            <person name="Mraz A."/>
            <person name="Battilana J."/>
            <person name="Stormo K."/>
            <person name="Costa F."/>
            <person name="Tao Q."/>
            <person name="Si-Ammour A."/>
            <person name="Harkins T."/>
            <person name="Lackey A."/>
            <person name="Perbost C."/>
            <person name="Taillon B."/>
            <person name="Stella A."/>
            <person name="Solovyev V."/>
            <person name="Fawcett J.A."/>
            <person name="Sterck L."/>
            <person name="Vandepoele K."/>
            <person name="Grando S.M."/>
            <person name="Toppo S."/>
            <person name="Moser C."/>
            <person name="Lanchbury J."/>
            <person name="Bogden R."/>
            <person name="Skolnick M."/>
            <person name="Sgaramella V."/>
            <person name="Bhatnagar S.K."/>
            <person name="Fontana P."/>
            <person name="Gutin A."/>
            <person name="Van de Peer Y."/>
            <person name="Salamini F."/>
            <person name="Viola R."/>
        </authorList>
    </citation>
    <scope>NUCLEOTIDE SEQUENCE</scope>
</reference>
<feature type="domain" description="Reverse transcriptase Ty1/copia-type" evidence="1">
    <location>
        <begin position="1"/>
        <end position="63"/>
    </location>
</feature>
<dbReference type="EMBL" id="AM484012">
    <property type="protein sequence ID" value="CAN68705.1"/>
    <property type="molecule type" value="Genomic_DNA"/>
</dbReference>
<name>A5C6I6_VITVI</name>
<dbReference type="AlphaFoldDB" id="A5C6I6"/>
<organism evidence="2">
    <name type="scientific">Vitis vinifera</name>
    <name type="common">Grape</name>
    <dbReference type="NCBI Taxonomy" id="29760"/>
    <lineage>
        <taxon>Eukaryota</taxon>
        <taxon>Viridiplantae</taxon>
        <taxon>Streptophyta</taxon>
        <taxon>Embryophyta</taxon>
        <taxon>Tracheophyta</taxon>
        <taxon>Spermatophyta</taxon>
        <taxon>Magnoliopsida</taxon>
        <taxon>eudicotyledons</taxon>
        <taxon>Gunneridae</taxon>
        <taxon>Pentapetalae</taxon>
        <taxon>rosids</taxon>
        <taxon>Vitales</taxon>
        <taxon>Vitaceae</taxon>
        <taxon>Viteae</taxon>
        <taxon>Vitis</taxon>
    </lineage>
</organism>
<sequence>MFYKHSKDGKIAILIVYVDDIVLIGSDKEELERLKRKLAVEFEIKDLEASKYCLGMEFARSKEGQLGCKPAKTPIKPNIKLLPSKDDEVEDKEQYQRLVGRLIYLSHTRPDIAFAISMES</sequence>
<dbReference type="InterPro" id="IPR013103">
    <property type="entry name" value="RVT_2"/>
</dbReference>
<dbReference type="SUPFAM" id="SSF56672">
    <property type="entry name" value="DNA/RNA polymerases"/>
    <property type="match status" value="1"/>
</dbReference>
<accession>A5C6I6</accession>
<gene>
    <name evidence="2" type="ORF">VITISV_001641</name>
</gene>
<dbReference type="Pfam" id="PF07727">
    <property type="entry name" value="RVT_2"/>
    <property type="match status" value="1"/>
</dbReference>
<evidence type="ECO:0000259" key="1">
    <source>
        <dbReference type="Pfam" id="PF07727"/>
    </source>
</evidence>
<evidence type="ECO:0000313" key="2">
    <source>
        <dbReference type="EMBL" id="CAN68705.1"/>
    </source>
</evidence>